<dbReference type="PANTHER" id="PTHR34216:SF3">
    <property type="entry name" value="POLY-BETA-1,6-N-ACETYL-D-GLUCOSAMINE N-DEACETYLASE"/>
    <property type="match status" value="1"/>
</dbReference>
<reference evidence="2" key="1">
    <citation type="journal article" date="2019" name="Lett. Appl. Microbiol.">
        <title>A case of 'blown pack' spoilage of vacuum-packaged pork likely associated with Clostridium estertheticum in Canada.</title>
        <authorList>
            <person name="Zhang P."/>
            <person name="Ward P."/>
            <person name="McMullen L.M."/>
            <person name="Yang X."/>
        </authorList>
    </citation>
    <scope>NUCLEOTIDE SEQUENCE [LARGE SCALE GENOMIC DNA]</scope>
    <source>
        <strain evidence="2">MA19</strain>
    </source>
</reference>
<dbReference type="SUPFAM" id="SSF88713">
    <property type="entry name" value="Glycoside hydrolase/deacetylase"/>
    <property type="match status" value="1"/>
</dbReference>
<dbReference type="PANTHER" id="PTHR34216">
    <property type="match status" value="1"/>
</dbReference>
<keyword evidence="1" id="KW-1133">Transmembrane helix</keyword>
<keyword evidence="2" id="KW-0378">Hydrolase</keyword>
<gene>
    <name evidence="2" type="ORF">E4V82_03245</name>
</gene>
<keyword evidence="1" id="KW-0812">Transmembrane</keyword>
<proteinExistence type="predicted"/>
<sequence length="561" mass="64400">MKNKEFSPKKKDRLKILRGTFEGIILFVILLVIIKAVFTFSVYRPYKSDNVSKNVKSGFIAISYFGVDITGDATLISTQALESQIKALKDNGYVTITQQDVLDYYSKGKKLPEKSLFLLFEDGRSDTAIFSQKILEEYNCKATILTYADKFAKEDTKFLMPKNLLELKDTSYWELGTNGYRLEYINVFDKYSNYLGKLTSIGFSNLVSKINRQYNHYLMDYIRDKNGIPMETYNGMKERINNDYEKLSSIYNKEIGYIPPLYALMHSNTRQFGTSDKVSEVNKEWIKKLFSMNFNREGYSLNLQNSSIYDLTRIQPQAYWSTNHLLMRIWDDTKKNTKFVVGDEEKASKFKQIKGQAEFTDDNIILTSLPKKNGSIKLLNSESYKDVKISTILNGNTIGSQSIYLRSNEDKSNSICVQIINNIVNVIESSNGNKNIIYSLELSKENKDRKTDIKEPGSKKVDITLIDKKLTLAINQKKIVEGLEVSNENEGSIFLDSTWGEYGYSQRNIEDTVYDGVFKNFKVTDTNNEVLYDSSLKGAEAANYNIRNSLNGLVNWFIKNL</sequence>
<protein>
    <submittedName>
        <fullName evidence="2">Glycoside hydrolase</fullName>
    </submittedName>
</protein>
<dbReference type="GO" id="GO:0016787">
    <property type="term" value="F:hydrolase activity"/>
    <property type="evidence" value="ECO:0007669"/>
    <property type="project" value="UniProtKB-KW"/>
</dbReference>
<dbReference type="Gene3D" id="3.20.20.370">
    <property type="entry name" value="Glycoside hydrolase/deacetylase"/>
    <property type="match status" value="1"/>
</dbReference>
<keyword evidence="1" id="KW-0472">Membrane</keyword>
<evidence type="ECO:0000313" key="2">
    <source>
        <dbReference type="EMBL" id="MPQ61132.1"/>
    </source>
</evidence>
<comment type="caution">
    <text evidence="2">The sequence shown here is derived from an EMBL/GenBank/DDBJ whole genome shotgun (WGS) entry which is preliminary data.</text>
</comment>
<accession>A0A5N7IJI6</accession>
<dbReference type="InterPro" id="IPR051398">
    <property type="entry name" value="Polysacch_Deacetylase"/>
</dbReference>
<evidence type="ECO:0000313" key="3">
    <source>
        <dbReference type="Proteomes" id="UP000342249"/>
    </source>
</evidence>
<dbReference type="GO" id="GO:0005975">
    <property type="term" value="P:carbohydrate metabolic process"/>
    <property type="evidence" value="ECO:0007669"/>
    <property type="project" value="InterPro"/>
</dbReference>
<dbReference type="InterPro" id="IPR011330">
    <property type="entry name" value="Glyco_hydro/deAcase_b/a-brl"/>
</dbReference>
<feature type="transmembrane region" description="Helical" evidence="1">
    <location>
        <begin position="21"/>
        <end position="43"/>
    </location>
</feature>
<dbReference type="AlphaFoldDB" id="A0A5N7IJI6"/>
<organism evidence="2 3">
    <name type="scientific">Clostridium estertheticum</name>
    <dbReference type="NCBI Taxonomy" id="238834"/>
    <lineage>
        <taxon>Bacteria</taxon>
        <taxon>Bacillati</taxon>
        <taxon>Bacillota</taxon>
        <taxon>Clostridia</taxon>
        <taxon>Eubacteriales</taxon>
        <taxon>Clostridiaceae</taxon>
        <taxon>Clostridium</taxon>
    </lineage>
</organism>
<name>A0A5N7IJI6_9CLOT</name>
<dbReference type="Proteomes" id="UP000342249">
    <property type="component" value="Unassembled WGS sequence"/>
</dbReference>
<evidence type="ECO:0000256" key="1">
    <source>
        <dbReference type="SAM" id="Phobius"/>
    </source>
</evidence>
<dbReference type="EMBL" id="SPSF01000013">
    <property type="protein sequence ID" value="MPQ61132.1"/>
    <property type="molecule type" value="Genomic_DNA"/>
</dbReference>
<dbReference type="RefSeq" id="WP_152750376.1">
    <property type="nucleotide sequence ID" value="NZ_SPSE01000014.1"/>
</dbReference>